<accession>A0A1E5NYK9</accession>
<keyword evidence="2" id="KW-1185">Reference proteome</keyword>
<dbReference type="EMBL" id="MEHJ01000002">
    <property type="protein sequence ID" value="OEJ21405.1"/>
    <property type="molecule type" value="Genomic_DNA"/>
</dbReference>
<comment type="caution">
    <text evidence="1">The sequence shown here is derived from an EMBL/GenBank/DDBJ whole genome shotgun (WGS) entry which is preliminary data.</text>
</comment>
<protein>
    <submittedName>
        <fullName evidence="1">Uncharacterized protein</fullName>
    </submittedName>
</protein>
<sequence>MGNVATIKDPRLCSEAGEPCSVIVAQSAIEFALLRAVLDTMSAMVTDTDRATMRNGGGPHWFPAMAKCAA</sequence>
<dbReference type="AlphaFoldDB" id="A0A1E5NYK9"/>
<proteinExistence type="predicted"/>
<organism evidence="1 2">
    <name type="scientific">Streptomyces agglomeratus</name>
    <dbReference type="NCBI Taxonomy" id="285458"/>
    <lineage>
        <taxon>Bacteria</taxon>
        <taxon>Bacillati</taxon>
        <taxon>Actinomycetota</taxon>
        <taxon>Actinomycetes</taxon>
        <taxon>Kitasatosporales</taxon>
        <taxon>Streptomycetaceae</taxon>
        <taxon>Streptomyces</taxon>
    </lineage>
</organism>
<evidence type="ECO:0000313" key="1">
    <source>
        <dbReference type="EMBL" id="OEJ21405.1"/>
    </source>
</evidence>
<reference evidence="1 2" key="1">
    <citation type="submission" date="2016-08" db="EMBL/GenBank/DDBJ databases">
        <title>Complete genome sequence of Streptomyces agglomeratus strain 6-3-2, a novel anti-MRSA actinomycete isolated from Wuli of Tebit, China.</title>
        <authorList>
            <person name="Chen X."/>
        </authorList>
    </citation>
    <scope>NUCLEOTIDE SEQUENCE [LARGE SCALE GENOMIC DNA]</scope>
    <source>
        <strain evidence="1 2">6-3-2</strain>
    </source>
</reference>
<evidence type="ECO:0000313" key="2">
    <source>
        <dbReference type="Proteomes" id="UP000095759"/>
    </source>
</evidence>
<dbReference type="RefSeq" id="WP_069934099.1">
    <property type="nucleotide sequence ID" value="NZ_MEHJ01000002.1"/>
</dbReference>
<name>A0A1E5NYK9_9ACTN</name>
<gene>
    <name evidence="1" type="ORF">AS594_38175</name>
</gene>
<dbReference type="Proteomes" id="UP000095759">
    <property type="component" value="Unassembled WGS sequence"/>
</dbReference>